<dbReference type="EMBL" id="CP097509">
    <property type="protein sequence ID" value="URE19237.1"/>
    <property type="molecule type" value="Genomic_DNA"/>
</dbReference>
<dbReference type="Gene3D" id="1.20.920.10">
    <property type="entry name" value="Bromodomain-like"/>
    <property type="match status" value="1"/>
</dbReference>
<dbReference type="PROSITE" id="PS51192">
    <property type="entry name" value="HELICASE_ATP_BIND_1"/>
    <property type="match status" value="1"/>
</dbReference>
<feature type="compositionally biased region" description="Basic and acidic residues" evidence="7">
    <location>
        <begin position="2145"/>
        <end position="2155"/>
    </location>
</feature>
<dbReference type="Pfam" id="PF08880">
    <property type="entry name" value="QLQ"/>
    <property type="match status" value="1"/>
</dbReference>
<feature type="compositionally biased region" description="Basic and acidic residues" evidence="7">
    <location>
        <begin position="2168"/>
        <end position="2180"/>
    </location>
</feature>
<organism evidence="11 12">
    <name type="scientific">Musa troglodytarum</name>
    <name type="common">fe'i banana</name>
    <dbReference type="NCBI Taxonomy" id="320322"/>
    <lineage>
        <taxon>Eukaryota</taxon>
        <taxon>Viridiplantae</taxon>
        <taxon>Streptophyta</taxon>
        <taxon>Embryophyta</taxon>
        <taxon>Tracheophyta</taxon>
        <taxon>Spermatophyta</taxon>
        <taxon>Magnoliopsida</taxon>
        <taxon>Liliopsida</taxon>
        <taxon>Zingiberales</taxon>
        <taxon>Musaceae</taxon>
        <taxon>Musa</taxon>
    </lineage>
</organism>
<evidence type="ECO:0000256" key="7">
    <source>
        <dbReference type="SAM" id="MobiDB-lite"/>
    </source>
</evidence>
<dbReference type="InterPro" id="IPR027417">
    <property type="entry name" value="P-loop_NTPase"/>
</dbReference>
<dbReference type="InterPro" id="IPR049730">
    <property type="entry name" value="SNF2/RAD54-like_C"/>
</dbReference>
<feature type="domain" description="Helicase ATP-binding" evidence="8">
    <location>
        <begin position="1019"/>
        <end position="1104"/>
    </location>
</feature>
<dbReference type="InterPro" id="IPR036427">
    <property type="entry name" value="Bromodomain-like_sf"/>
</dbReference>
<feature type="compositionally biased region" description="Basic residues" evidence="7">
    <location>
        <begin position="2158"/>
        <end position="2167"/>
    </location>
</feature>
<dbReference type="GO" id="GO:0006355">
    <property type="term" value="P:regulation of DNA-templated transcription"/>
    <property type="evidence" value="ECO:0007669"/>
    <property type="project" value="InterPro"/>
</dbReference>
<feature type="coiled-coil region" evidence="6">
    <location>
        <begin position="752"/>
        <end position="809"/>
    </location>
</feature>
<evidence type="ECO:0000313" key="11">
    <source>
        <dbReference type="EMBL" id="URE19237.1"/>
    </source>
</evidence>
<keyword evidence="4" id="KW-0103">Bromodomain</keyword>
<dbReference type="SUPFAM" id="SSF47370">
    <property type="entry name" value="Bromodomain"/>
    <property type="match status" value="1"/>
</dbReference>
<evidence type="ECO:0000259" key="9">
    <source>
        <dbReference type="PROSITE" id="PS51194"/>
    </source>
</evidence>
<dbReference type="GO" id="GO:0005634">
    <property type="term" value="C:nucleus"/>
    <property type="evidence" value="ECO:0007669"/>
    <property type="project" value="UniProtKB-SubCell"/>
</dbReference>
<feature type="domain" description="Helicase C-terminal" evidence="9">
    <location>
        <begin position="1229"/>
        <end position="1406"/>
    </location>
</feature>
<feature type="compositionally biased region" description="Polar residues" evidence="7">
    <location>
        <begin position="2061"/>
        <end position="2081"/>
    </location>
</feature>
<evidence type="ECO:0000256" key="1">
    <source>
        <dbReference type="ARBA" id="ARBA00004123"/>
    </source>
</evidence>
<comment type="subcellular location">
    <subcellularLocation>
        <location evidence="1">Nucleus</location>
    </subcellularLocation>
</comment>
<dbReference type="InterPro" id="IPR014001">
    <property type="entry name" value="Helicase_ATP-bd"/>
</dbReference>
<feature type="compositionally biased region" description="Low complexity" evidence="7">
    <location>
        <begin position="45"/>
        <end position="57"/>
    </location>
</feature>
<gene>
    <name evidence="11" type="ORF">MUK42_12564</name>
</gene>
<dbReference type="InterPro" id="IPR000330">
    <property type="entry name" value="SNF2_N"/>
</dbReference>
<feature type="compositionally biased region" description="Low complexity" evidence="7">
    <location>
        <begin position="320"/>
        <end position="335"/>
    </location>
</feature>
<feature type="region of interest" description="Disordered" evidence="7">
    <location>
        <begin position="1516"/>
        <end position="1599"/>
    </location>
</feature>
<evidence type="ECO:0000256" key="5">
    <source>
        <dbReference type="ARBA" id="ARBA00023242"/>
    </source>
</evidence>
<feature type="compositionally biased region" description="Polar residues" evidence="7">
    <location>
        <begin position="2243"/>
        <end position="2253"/>
    </location>
</feature>
<feature type="region of interest" description="Disordered" evidence="7">
    <location>
        <begin position="1621"/>
        <end position="1647"/>
    </location>
</feature>
<keyword evidence="6" id="KW-0175">Coiled coil</keyword>
<dbReference type="SMART" id="SM00490">
    <property type="entry name" value="HELICc"/>
    <property type="match status" value="1"/>
</dbReference>
<dbReference type="Proteomes" id="UP001055439">
    <property type="component" value="Chromosome 7"/>
</dbReference>
<evidence type="ECO:0000313" key="12">
    <source>
        <dbReference type="Proteomes" id="UP001055439"/>
    </source>
</evidence>
<dbReference type="SMART" id="SM00297">
    <property type="entry name" value="BROMO"/>
    <property type="match status" value="1"/>
</dbReference>
<keyword evidence="3" id="KW-0804">Transcription</keyword>
<feature type="domain" description="QLQ" evidence="10">
    <location>
        <begin position="485"/>
        <end position="521"/>
    </location>
</feature>
<dbReference type="InterPro" id="IPR038718">
    <property type="entry name" value="SNF2-like_sf"/>
</dbReference>
<feature type="region of interest" description="Disordered" evidence="7">
    <location>
        <begin position="1"/>
        <end position="57"/>
    </location>
</feature>
<feature type="region of interest" description="Disordered" evidence="7">
    <location>
        <begin position="2114"/>
        <end position="2187"/>
    </location>
</feature>
<evidence type="ECO:0000256" key="6">
    <source>
        <dbReference type="SAM" id="Coils"/>
    </source>
</evidence>
<keyword evidence="12" id="KW-1185">Reference proteome</keyword>
<feature type="compositionally biased region" description="Basic and acidic residues" evidence="7">
    <location>
        <begin position="2254"/>
        <end position="2282"/>
    </location>
</feature>
<reference evidence="11" key="1">
    <citation type="submission" date="2022-05" db="EMBL/GenBank/DDBJ databases">
        <title>The Musa troglodytarum L. genome provides insights into the mechanism of non-climacteric behaviour and enrichment of carotenoids.</title>
        <authorList>
            <person name="Wang J."/>
        </authorList>
    </citation>
    <scope>NUCLEOTIDE SEQUENCE</scope>
    <source>
        <tissue evidence="11">Leaf</tissue>
    </source>
</reference>
<dbReference type="Gene3D" id="3.40.50.300">
    <property type="entry name" value="P-loop containing nucleotide triphosphate hydrolases"/>
    <property type="match status" value="1"/>
</dbReference>
<evidence type="ECO:0000256" key="4">
    <source>
        <dbReference type="ARBA" id="ARBA00023117"/>
    </source>
</evidence>
<protein>
    <submittedName>
        <fullName evidence="11">QLQ</fullName>
    </submittedName>
</protein>
<feature type="compositionally biased region" description="Polar residues" evidence="7">
    <location>
        <begin position="308"/>
        <end position="319"/>
    </location>
</feature>
<evidence type="ECO:0000256" key="2">
    <source>
        <dbReference type="ARBA" id="ARBA00022801"/>
    </source>
</evidence>
<evidence type="ECO:0000259" key="8">
    <source>
        <dbReference type="PROSITE" id="PS51192"/>
    </source>
</evidence>
<dbReference type="FunFam" id="3.40.50.300:FF:000762">
    <property type="entry name" value="ATP-dependent helicase BRM"/>
    <property type="match status" value="1"/>
</dbReference>
<dbReference type="PROSITE" id="PS51194">
    <property type="entry name" value="HELICASE_CTER"/>
    <property type="match status" value="1"/>
</dbReference>
<dbReference type="Pfam" id="PF00176">
    <property type="entry name" value="SNF2-rel_dom"/>
    <property type="match status" value="1"/>
</dbReference>
<dbReference type="InterPro" id="IPR001487">
    <property type="entry name" value="Bromodomain"/>
</dbReference>
<dbReference type="GO" id="GO:0005524">
    <property type="term" value="F:ATP binding"/>
    <property type="evidence" value="ECO:0007669"/>
    <property type="project" value="InterPro"/>
</dbReference>
<dbReference type="OrthoDB" id="6017at2759"/>
<feature type="region of interest" description="Disordered" evidence="7">
    <location>
        <begin position="308"/>
        <end position="337"/>
    </location>
</feature>
<feature type="compositionally biased region" description="Low complexity" evidence="7">
    <location>
        <begin position="18"/>
        <end position="37"/>
    </location>
</feature>
<dbReference type="PANTHER" id="PTHR10799">
    <property type="entry name" value="SNF2/RAD54 HELICASE FAMILY"/>
    <property type="match status" value="1"/>
</dbReference>
<feature type="region of interest" description="Disordered" evidence="7">
    <location>
        <begin position="1956"/>
        <end position="2027"/>
    </location>
</feature>
<dbReference type="Pfam" id="PF00439">
    <property type="entry name" value="Bromodomain"/>
    <property type="match status" value="1"/>
</dbReference>
<dbReference type="InterPro" id="IPR001650">
    <property type="entry name" value="Helicase_C-like"/>
</dbReference>
<feature type="compositionally biased region" description="Acidic residues" evidence="7">
    <location>
        <begin position="1568"/>
        <end position="1581"/>
    </location>
</feature>
<dbReference type="SMART" id="SM00951">
    <property type="entry name" value="QLQ"/>
    <property type="match status" value="1"/>
</dbReference>
<dbReference type="GO" id="GO:0016787">
    <property type="term" value="F:hydrolase activity"/>
    <property type="evidence" value="ECO:0007669"/>
    <property type="project" value="UniProtKB-KW"/>
</dbReference>
<feature type="compositionally biased region" description="Acidic residues" evidence="7">
    <location>
        <begin position="1549"/>
        <end position="1561"/>
    </location>
</feature>
<feature type="region of interest" description="Disordered" evidence="7">
    <location>
        <begin position="2243"/>
        <end position="2290"/>
    </location>
</feature>
<keyword evidence="3" id="KW-0805">Transcription regulation</keyword>
<proteinExistence type="predicted"/>
<dbReference type="SUPFAM" id="SSF52540">
    <property type="entry name" value="P-loop containing nucleoside triphosphate hydrolases"/>
    <property type="match status" value="2"/>
</dbReference>
<dbReference type="CDD" id="cd18793">
    <property type="entry name" value="SF2_C_SNF"/>
    <property type="match status" value="1"/>
</dbReference>
<sequence>MQSGNGRNPGPSPHPQLSPSTAASPSSSSSPSASAPTHLGLDSIQQQQQQQQAYRQALQQHEYQQQVQQQLRKADGDRTLLIYQSGGTHGIIGGNSFPSLQGTMNLSQPSRKFGDLTHQPVAPQLCEENSNKGQHVQNPIHQAYLQFALKSSQNKPHGNLLMHQQGKMNMAAPSGSQSMSVNNIKMQELMSPQAANQSQAYIFNRAGEQCAHADKQLEQGHVSTEQRNDSKQSPLMAGQLGLTNMAGATQSRHSQASTQNIATNQFTMAQMQAMQLWAKENNVDLSVPANINLIAQILSHWQSNRMAAMQKQSETSTIVQQSCPPSSKQSSISSPENDKSVYVNCISDYSSQVGPSQVRQPLASDMIPGGDSTSVNPNDFQIQQQVHAHHRDNENERPVRPPFTTTNIRQIMHLPQSSGSKTQTMEQSYAKHAFTGNNMQQMQHIRSLQQMNQPISQMAVAPTDAMSTQVSSLSGSVEVPNQRVGFTKQQLYVLKAQILAFRRLKRGERTLPPEVLQAIAGLPVDSQPQQSFVQPGTGIQEKTIMNSTKEHTCAETNDQALQPVPSSMASSLPKEEPGFWEEKDGIASQVQEIGGSTKEPVQIGAVAKSEENISIVIPEQEVGRGDQNVPISSDNYTDKGKAIPVDSGKINARQVKKSALNTTPSPKVGVTRNYHGPIFDFPSFIRKHDSLGSAAHSNHMTVSYDVKNMLLEEGKVILRKKRTENLKKISGLLAVNLERRRIKPDLVIRLQIEEKKLKLLDLQARLRDEVDQQQQEIMTMSDRPYRKFIRQCERQRVELLRQVQQMQKASREKQLKSIFLWRKKLLETHWAIRDARTTRNRGVAKYHEKMLREFSKKKDDGRNRRMEALKNNDVDRYREMLLEQQNNVPGDAAQRYEVLSSFLSQTEEYLHKLGGKIAAAKSHQEVQEAANASAAAARAQGLSEEEVRAAAACAGEEVMIRHRFSEMNAPKDSSSAKKIMFPYLNKIFQVMALIAYLMEVKRNYGPHLIIVPNAVLVNWKEVCAIKFNVLVTTYEFVMYDRSKLSKIDWKYIIIDEAQRMKDRESVLARDLDRYRCQRRLLLTGTPLQNDLKELWSLLNVLLPEIFDNRKAFHDWFSKPFQKDGPSHNPEEDDWLETEKKVSIVLRCRMSAFQGAIYDWIRSTGTLRVDPEDEMRKVQKNPMYQVKMYKNLNNRCMELRKVCNHPLLNYPYFNDYSKNFIVRSCGKLWILDRILIKLHKAGHRVLLFSTMTKLLDILEEYLHWRQLIYRRIDGTTTLEDRESAIVDFNSPDSDCFIFLLSIRAAGRGLNLQTADTVVIYDPDPNPQNEEQAVARAHRIGQTREVKVIYLEAVVDKVSSYQKEDEMRNGGTGDSEDDLAGKDRYMGSIESLIRNNIQQYKIDMADEVINAGRFDQRTTHEERRLTLETLLHDEERYQETVHNVPSLQEVNRMIARSEEEVELFDQMDEELDWTGDMVKYNGVPKWLRASSRELDSVVAGLSKKPSKNILSSTIELESNGMLSGSSPNKTDRRRGRPKSSTAKKYPTYRESDDEENGDSDVDTDERNTFEEEGDVGEFEDEEFYGTGDVLPSNKDQAEEGLVCDSGGDEFSLAMEGSKDVHAFDEAGSTGSSSGSRRLLQPVTPNTPSQKFGLISALDARPSPLKRMPDELEEGEIAVSGDSLMDLHQSDSLVYDHDDLDDEQVVQPKIKRKRSIRLRPRYSMERTEDKSSSHRAPFHHGSWPHLQAKHEKLAEFNAEVFEAFGEAGSGSQDRSSPPLKQRCTLPSRVISPPVVQKSGRMSASVEDGYEHSMESWSSKAISASGPSFVATRMTDSTQRKCKNVISKLQRRIQKEGNQLVPFLSELWRRNENSIFVSPGATSSNLLDLKRIEQRVDNSEYNDVMDFIADLQLMLKNIVRHCNYLYEVKYEAGKLQDMFFDIMKIAFPDTDFREAKNAVTFSSSSGAATPSPRLASADEAKRQAPTKTETGSGPGKALAHGSTPAHDERKTRSCASKIHKESRSIGASARQQVPECSQLLAHPGDLVICKKKRKDRDKSAMKQVSGPTSPSNPGRMTPLAPTNQGSLGLVTATSVVRNNGAPIQGDSRPAQQAISPLGRAHHEKQQVDRGSGVPPSIRDVKWAKPVKRMRTDTGRENGAGRHAAHAFRRTKQKECPRDLEEHEPLSSASHGALSAVSSGLLVDTNLDTSTPDTYQAPPAPLPYDIGLASTQTLRRDVDCCATKTDPTQLDNSGTTGETNDRFETSDCKNKAQSEHNSPKMTEDEISKPVTSTTDEEDACPICLEGSPFSFVENNFFLL</sequence>
<evidence type="ECO:0000256" key="3">
    <source>
        <dbReference type="ARBA" id="ARBA00023015"/>
    </source>
</evidence>
<keyword evidence="2" id="KW-0378">Hydrolase</keyword>
<feature type="compositionally biased region" description="Polar residues" evidence="7">
    <location>
        <begin position="1516"/>
        <end position="1526"/>
    </location>
</feature>
<keyword evidence="5" id="KW-0539">Nucleus</keyword>
<name>A0A9E7KI01_9LILI</name>
<feature type="region of interest" description="Disordered" evidence="7">
    <location>
        <begin position="2048"/>
        <end position="2081"/>
    </location>
</feature>
<dbReference type="FunFam" id="1.20.920.10:FF:000038">
    <property type="entry name" value="Brahma1"/>
    <property type="match status" value="1"/>
</dbReference>
<accession>A0A9E7KI01</accession>
<dbReference type="Gene3D" id="3.40.50.10810">
    <property type="entry name" value="Tandem AAA-ATPase domain"/>
    <property type="match status" value="1"/>
</dbReference>
<dbReference type="InterPro" id="IPR014978">
    <property type="entry name" value="Gln-Leu-Gln_QLQ"/>
</dbReference>
<dbReference type="SMART" id="SM00487">
    <property type="entry name" value="DEXDc"/>
    <property type="match status" value="1"/>
</dbReference>
<dbReference type="PROSITE" id="PS51666">
    <property type="entry name" value="QLQ"/>
    <property type="match status" value="1"/>
</dbReference>
<evidence type="ECO:0000259" key="10">
    <source>
        <dbReference type="PROSITE" id="PS51666"/>
    </source>
</evidence>
<dbReference type="Pfam" id="PF00271">
    <property type="entry name" value="Helicase_C"/>
    <property type="match status" value="1"/>
</dbReference>